<keyword evidence="5 9" id="KW-0479">Metal-binding</keyword>
<evidence type="ECO:0000313" key="13">
    <source>
        <dbReference type="Proteomes" id="UP000005087"/>
    </source>
</evidence>
<dbReference type="SFLD" id="SFLDF00288">
    <property type="entry name" value="HemN-like__clustered_with_nucl"/>
    <property type="match status" value="1"/>
</dbReference>
<dbReference type="HOGENOM" id="CLU_027579_1_0_11"/>
<dbReference type="GO" id="GO:0046872">
    <property type="term" value="F:metal ion binding"/>
    <property type="evidence" value="ECO:0007669"/>
    <property type="project" value="UniProtKB-UniRule"/>
</dbReference>
<evidence type="ECO:0000256" key="10">
    <source>
        <dbReference type="SAM" id="MobiDB-lite"/>
    </source>
</evidence>
<organism evidence="12 13">
    <name type="scientific">Saccharomonospora glauca K62</name>
    <dbReference type="NCBI Taxonomy" id="928724"/>
    <lineage>
        <taxon>Bacteria</taxon>
        <taxon>Bacillati</taxon>
        <taxon>Actinomycetota</taxon>
        <taxon>Actinomycetes</taxon>
        <taxon>Pseudonocardiales</taxon>
        <taxon>Pseudonocardiaceae</taxon>
        <taxon>Saccharomonospora</taxon>
    </lineage>
</organism>
<proteinExistence type="inferred from homology"/>
<evidence type="ECO:0000256" key="8">
    <source>
        <dbReference type="ARBA" id="ARBA00023186"/>
    </source>
</evidence>
<keyword evidence="8 9" id="KW-0143">Chaperone</keyword>
<evidence type="ECO:0000256" key="7">
    <source>
        <dbReference type="ARBA" id="ARBA00023014"/>
    </source>
</evidence>
<evidence type="ECO:0000256" key="1">
    <source>
        <dbReference type="ARBA" id="ARBA00006100"/>
    </source>
</evidence>
<dbReference type="GO" id="GO:0005737">
    <property type="term" value="C:cytoplasm"/>
    <property type="evidence" value="ECO:0007669"/>
    <property type="project" value="UniProtKB-SubCell"/>
</dbReference>
<evidence type="ECO:0000259" key="11">
    <source>
        <dbReference type="PROSITE" id="PS51918"/>
    </source>
</evidence>
<dbReference type="STRING" id="928724.SacglDRAFT_01406"/>
<keyword evidence="13" id="KW-1185">Reference proteome</keyword>
<dbReference type="PANTHER" id="PTHR13932:SF5">
    <property type="entry name" value="RADICAL S-ADENOSYL METHIONINE DOMAIN-CONTAINING PROTEIN 1, MITOCHONDRIAL"/>
    <property type="match status" value="1"/>
</dbReference>
<dbReference type="Proteomes" id="UP000005087">
    <property type="component" value="Chromosome"/>
</dbReference>
<comment type="subcellular location">
    <subcellularLocation>
        <location evidence="9">Cytoplasm</location>
    </subcellularLocation>
</comment>
<dbReference type="InterPro" id="IPR006638">
    <property type="entry name" value="Elp3/MiaA/NifB-like_rSAM"/>
</dbReference>
<evidence type="ECO:0000256" key="9">
    <source>
        <dbReference type="RuleBase" id="RU364116"/>
    </source>
</evidence>
<evidence type="ECO:0000256" key="2">
    <source>
        <dbReference type="ARBA" id="ARBA00017228"/>
    </source>
</evidence>
<reference evidence="13" key="2">
    <citation type="submission" date="2012-01" db="EMBL/GenBank/DDBJ databases">
        <title>Noncontiguous Finished sequence of chromosome of Saccharomonospora glauca K62.</title>
        <authorList>
            <consortium name="US DOE Joint Genome Institute"/>
            <person name="Lucas S."/>
            <person name="Han J."/>
            <person name="Lapidus A."/>
            <person name="Cheng J.-F."/>
            <person name="Goodwin L."/>
            <person name="Pitluck S."/>
            <person name="Peters L."/>
            <person name="Mikhailova N."/>
            <person name="Held B."/>
            <person name="Detter J.C."/>
            <person name="Han C."/>
            <person name="Tapia R."/>
            <person name="Land M."/>
            <person name="Hauser L."/>
            <person name="Kyrpides N."/>
            <person name="Ivanova N."/>
            <person name="Pagani I."/>
            <person name="Brambilla E.-M."/>
            <person name="Klenk H.-P."/>
            <person name="Woyke T."/>
        </authorList>
    </citation>
    <scope>NUCLEOTIDE SEQUENCE [LARGE SCALE GENOMIC DNA]</scope>
    <source>
        <strain evidence="13">K62</strain>
    </source>
</reference>
<dbReference type="GO" id="GO:0004109">
    <property type="term" value="F:coproporphyrinogen oxidase activity"/>
    <property type="evidence" value="ECO:0007669"/>
    <property type="project" value="InterPro"/>
</dbReference>
<reference evidence="12 13" key="1">
    <citation type="submission" date="2011-09" db="EMBL/GenBank/DDBJ databases">
        <authorList>
            <consortium name="US DOE Joint Genome Institute (JGI-PGF)"/>
            <person name="Lucas S."/>
            <person name="Han J."/>
            <person name="Lapidus A."/>
            <person name="Cheng J.-F."/>
            <person name="Goodwin L."/>
            <person name="Pitluck S."/>
            <person name="Peters L."/>
            <person name="Land M.L."/>
            <person name="Hauser L."/>
            <person name="Brambilla E."/>
            <person name="Klenk H.-P."/>
            <person name="Woyke T.J."/>
        </authorList>
    </citation>
    <scope>NUCLEOTIDE SEQUENCE [LARGE SCALE GENOMIC DNA]</scope>
    <source>
        <strain evidence="12 13">K62</strain>
    </source>
</reference>
<sequence>MASHHEKHTWRSHGLTVARAPEHVQDGSHREKRRPTVPSVTGNTGFVAPAMPPTSKNAPGATLGHVGESTVPFELPSSALDGVGSRPFGVYVHVPFCVTRCGYCDFNTYTAGELGTAASPESWLDGLRRELDLAAKLLGTPPPADTVFVGGGTPSLLGADGLGDVLAAVRNSFGLTPDAEVTTESNPESTSPEFFAGLREAGYTRVSLGMQSTAPHVLKVLDRVHTPGRPTRAAVEAREAGFEHVNLDLIYGTPGERPEDLRASVEAVLAAGVDHVSAYALIVEEGTALARRIRRGELPPPNDDVLADDYELIDSMLTAAGLRWYEVSNWAASPEARCRHNFGYWLGGDWWGAGPGAHSHVGGVRWWNVKHPARYSSVLARGELPVAGHERLTEDDRHLERVMLELRLAEGLPLAALAPDEVERAHRAVADGLLDSAAAAEGRAVLTDRGRLLADAVVRRLVA</sequence>
<comment type="similarity">
    <text evidence="1">Belongs to the anaerobic coproporphyrinogen-III oxidase family. HemW subfamily.</text>
</comment>
<dbReference type="GO" id="GO:0051539">
    <property type="term" value="F:4 iron, 4 sulfur cluster binding"/>
    <property type="evidence" value="ECO:0007669"/>
    <property type="project" value="UniProtKB-UniRule"/>
</dbReference>
<dbReference type="InterPro" id="IPR013785">
    <property type="entry name" value="Aldolase_TIM"/>
</dbReference>
<gene>
    <name evidence="12" type="ORF">SacglDRAFT_01406</name>
</gene>
<keyword evidence="4 9" id="KW-0949">S-adenosyl-L-methionine</keyword>
<dbReference type="PANTHER" id="PTHR13932">
    <property type="entry name" value="COPROPORPHYRINIGEN III OXIDASE"/>
    <property type="match status" value="1"/>
</dbReference>
<dbReference type="NCBIfam" id="TIGR00539">
    <property type="entry name" value="hemN_rel"/>
    <property type="match status" value="1"/>
</dbReference>
<dbReference type="InterPro" id="IPR058240">
    <property type="entry name" value="rSAM_sf"/>
</dbReference>
<dbReference type="SFLD" id="SFLDS00029">
    <property type="entry name" value="Radical_SAM"/>
    <property type="match status" value="1"/>
</dbReference>
<accession>I1D055</accession>
<keyword evidence="6 9" id="KW-0408">Iron</keyword>
<keyword evidence="3 9" id="KW-0349">Heme</keyword>
<protein>
    <recommendedName>
        <fullName evidence="2 9">Heme chaperone HemW</fullName>
    </recommendedName>
</protein>
<evidence type="ECO:0000256" key="6">
    <source>
        <dbReference type="ARBA" id="ARBA00023004"/>
    </source>
</evidence>
<dbReference type="eggNOG" id="COG0635">
    <property type="taxonomic scope" value="Bacteria"/>
</dbReference>
<dbReference type="PROSITE" id="PS51918">
    <property type="entry name" value="RADICAL_SAM"/>
    <property type="match status" value="1"/>
</dbReference>
<evidence type="ECO:0000313" key="12">
    <source>
        <dbReference type="EMBL" id="EIE98329.1"/>
    </source>
</evidence>
<evidence type="ECO:0000256" key="3">
    <source>
        <dbReference type="ARBA" id="ARBA00022617"/>
    </source>
</evidence>
<keyword evidence="9" id="KW-0963">Cytoplasm</keyword>
<dbReference type="AlphaFoldDB" id="I1D055"/>
<comment type="function">
    <text evidence="9">Probably acts as a heme chaperone, transferring heme to an unknown acceptor. Binds one molecule of heme per monomer, possibly covalently. Binds 1 [4Fe-4S] cluster. The cluster is coordinated with 3 cysteines and an exchangeable S-adenosyl-L-methionine.</text>
</comment>
<evidence type="ECO:0000256" key="5">
    <source>
        <dbReference type="ARBA" id="ARBA00022723"/>
    </source>
</evidence>
<dbReference type="SFLD" id="SFLDF00562">
    <property type="entry name" value="HemN-like__clustered_with_heat"/>
    <property type="match status" value="1"/>
</dbReference>
<dbReference type="CDD" id="cd01335">
    <property type="entry name" value="Radical_SAM"/>
    <property type="match status" value="1"/>
</dbReference>
<dbReference type="InterPro" id="IPR007197">
    <property type="entry name" value="rSAM"/>
</dbReference>
<dbReference type="Gene3D" id="3.20.20.70">
    <property type="entry name" value="Aldolase class I"/>
    <property type="match status" value="1"/>
</dbReference>
<dbReference type="Pfam" id="PF04055">
    <property type="entry name" value="Radical_SAM"/>
    <property type="match status" value="1"/>
</dbReference>
<dbReference type="InterPro" id="IPR034505">
    <property type="entry name" value="Coproporphyrinogen-III_oxidase"/>
</dbReference>
<evidence type="ECO:0000256" key="4">
    <source>
        <dbReference type="ARBA" id="ARBA00022691"/>
    </source>
</evidence>
<feature type="region of interest" description="Disordered" evidence="10">
    <location>
        <begin position="1"/>
        <end position="63"/>
    </location>
</feature>
<dbReference type="SUPFAM" id="SSF102114">
    <property type="entry name" value="Radical SAM enzymes"/>
    <property type="match status" value="1"/>
</dbReference>
<dbReference type="GO" id="GO:0006779">
    <property type="term" value="P:porphyrin-containing compound biosynthetic process"/>
    <property type="evidence" value="ECO:0007669"/>
    <property type="project" value="InterPro"/>
</dbReference>
<dbReference type="EMBL" id="CM001484">
    <property type="protein sequence ID" value="EIE98329.1"/>
    <property type="molecule type" value="Genomic_DNA"/>
</dbReference>
<feature type="compositionally biased region" description="Basic and acidic residues" evidence="10">
    <location>
        <begin position="20"/>
        <end position="29"/>
    </location>
</feature>
<keyword evidence="9" id="KW-0004">4Fe-4S</keyword>
<dbReference type="InterPro" id="IPR004559">
    <property type="entry name" value="HemW-like"/>
</dbReference>
<dbReference type="SFLD" id="SFLDG01065">
    <property type="entry name" value="anaerobic_coproporphyrinogen-I"/>
    <property type="match status" value="1"/>
</dbReference>
<dbReference type="SMART" id="SM00729">
    <property type="entry name" value="Elp3"/>
    <property type="match status" value="1"/>
</dbReference>
<feature type="domain" description="Radical SAM core" evidence="11">
    <location>
        <begin position="82"/>
        <end position="323"/>
    </location>
</feature>
<feature type="compositionally biased region" description="Basic residues" evidence="10">
    <location>
        <begin position="1"/>
        <end position="11"/>
    </location>
</feature>
<name>I1D055_9PSEU</name>
<keyword evidence="7 9" id="KW-0411">Iron-sulfur</keyword>